<feature type="compositionally biased region" description="Polar residues" evidence="1">
    <location>
        <begin position="2430"/>
        <end position="2441"/>
    </location>
</feature>
<dbReference type="EMBL" id="BEGY01000136">
    <property type="protein sequence ID" value="GAX84805.1"/>
    <property type="molecule type" value="Genomic_DNA"/>
</dbReference>
<gene>
    <name evidence="2" type="ORF">CEUSTIGMA_g12226.t1</name>
</gene>
<feature type="compositionally biased region" description="Low complexity" evidence="1">
    <location>
        <begin position="2243"/>
        <end position="2278"/>
    </location>
</feature>
<feature type="compositionally biased region" description="Polar residues" evidence="1">
    <location>
        <begin position="277"/>
        <end position="296"/>
    </location>
</feature>
<feature type="compositionally biased region" description="Low complexity" evidence="1">
    <location>
        <begin position="1695"/>
        <end position="1714"/>
    </location>
</feature>
<evidence type="ECO:0000313" key="3">
    <source>
        <dbReference type="Proteomes" id="UP000232323"/>
    </source>
</evidence>
<evidence type="ECO:0000256" key="1">
    <source>
        <dbReference type="SAM" id="MobiDB-lite"/>
    </source>
</evidence>
<proteinExistence type="predicted"/>
<dbReference type="Proteomes" id="UP000232323">
    <property type="component" value="Unassembled WGS sequence"/>
</dbReference>
<feature type="compositionally biased region" description="Basic and acidic residues" evidence="1">
    <location>
        <begin position="84"/>
        <end position="97"/>
    </location>
</feature>
<feature type="region of interest" description="Disordered" evidence="1">
    <location>
        <begin position="444"/>
        <end position="464"/>
    </location>
</feature>
<feature type="region of interest" description="Disordered" evidence="1">
    <location>
        <begin position="169"/>
        <end position="307"/>
    </location>
</feature>
<feature type="region of interest" description="Disordered" evidence="1">
    <location>
        <begin position="492"/>
        <end position="516"/>
    </location>
</feature>
<feature type="compositionally biased region" description="Pro residues" evidence="1">
    <location>
        <begin position="1457"/>
        <end position="1483"/>
    </location>
</feature>
<feature type="compositionally biased region" description="Low complexity" evidence="1">
    <location>
        <begin position="243"/>
        <end position="255"/>
    </location>
</feature>
<reference evidence="2 3" key="1">
    <citation type="submission" date="2017-08" db="EMBL/GenBank/DDBJ databases">
        <title>Acidophilic green algal genome provides insights into adaptation to an acidic environment.</title>
        <authorList>
            <person name="Hirooka S."/>
            <person name="Hirose Y."/>
            <person name="Kanesaki Y."/>
            <person name="Higuchi S."/>
            <person name="Fujiwara T."/>
            <person name="Onuma R."/>
            <person name="Era A."/>
            <person name="Ohbayashi R."/>
            <person name="Uzuka A."/>
            <person name="Nozaki H."/>
            <person name="Yoshikawa H."/>
            <person name="Miyagishima S.Y."/>
        </authorList>
    </citation>
    <scope>NUCLEOTIDE SEQUENCE [LARGE SCALE GENOMIC DNA]</scope>
    <source>
        <strain evidence="2 3">NIES-2499</strain>
    </source>
</reference>
<feature type="compositionally biased region" description="Polar residues" evidence="1">
    <location>
        <begin position="2148"/>
        <end position="2161"/>
    </location>
</feature>
<feature type="region of interest" description="Disordered" evidence="1">
    <location>
        <begin position="1453"/>
        <end position="1490"/>
    </location>
</feature>
<feature type="region of interest" description="Disordered" evidence="1">
    <location>
        <begin position="781"/>
        <end position="809"/>
    </location>
</feature>
<name>A0A250XNZ6_9CHLO</name>
<feature type="compositionally biased region" description="Polar residues" evidence="1">
    <location>
        <begin position="71"/>
        <end position="83"/>
    </location>
</feature>
<feature type="compositionally biased region" description="Gly residues" evidence="1">
    <location>
        <begin position="231"/>
        <end position="242"/>
    </location>
</feature>
<feature type="region of interest" description="Disordered" evidence="1">
    <location>
        <begin position="1695"/>
        <end position="1715"/>
    </location>
</feature>
<feature type="region of interest" description="Disordered" evidence="1">
    <location>
        <begin position="36"/>
        <end position="109"/>
    </location>
</feature>
<feature type="compositionally biased region" description="Polar residues" evidence="1">
    <location>
        <begin position="48"/>
        <end position="62"/>
    </location>
</feature>
<organism evidence="2 3">
    <name type="scientific">Chlamydomonas eustigma</name>
    <dbReference type="NCBI Taxonomy" id="1157962"/>
    <lineage>
        <taxon>Eukaryota</taxon>
        <taxon>Viridiplantae</taxon>
        <taxon>Chlorophyta</taxon>
        <taxon>core chlorophytes</taxon>
        <taxon>Chlorophyceae</taxon>
        <taxon>CS clade</taxon>
        <taxon>Chlamydomonadales</taxon>
        <taxon>Chlamydomonadaceae</taxon>
        <taxon>Chlamydomonas</taxon>
    </lineage>
</organism>
<protein>
    <submittedName>
        <fullName evidence="2">Uncharacterized protein</fullName>
    </submittedName>
</protein>
<feature type="region of interest" description="Disordered" evidence="1">
    <location>
        <begin position="1191"/>
        <end position="1243"/>
    </location>
</feature>
<comment type="caution">
    <text evidence="2">The sequence shown here is derived from an EMBL/GenBank/DDBJ whole genome shotgun (WGS) entry which is preliminary data.</text>
</comment>
<accession>A0A250XNZ6</accession>
<feature type="compositionally biased region" description="Basic and acidic residues" evidence="1">
    <location>
        <begin position="837"/>
        <end position="847"/>
    </location>
</feature>
<keyword evidence="3" id="KW-1185">Reference proteome</keyword>
<feature type="compositionally biased region" description="Polar residues" evidence="1">
    <location>
        <begin position="1041"/>
        <end position="1053"/>
    </location>
</feature>
<feature type="compositionally biased region" description="Basic and acidic residues" evidence="1">
    <location>
        <begin position="783"/>
        <end position="796"/>
    </location>
</feature>
<feature type="compositionally biased region" description="Polar residues" evidence="1">
    <location>
        <begin position="2307"/>
        <end position="2322"/>
    </location>
</feature>
<feature type="region of interest" description="Disordered" evidence="1">
    <location>
        <begin position="2422"/>
        <end position="2462"/>
    </location>
</feature>
<feature type="compositionally biased region" description="Polar residues" evidence="1">
    <location>
        <begin position="195"/>
        <end position="204"/>
    </location>
</feature>
<feature type="compositionally biased region" description="Low complexity" evidence="1">
    <location>
        <begin position="98"/>
        <end position="109"/>
    </location>
</feature>
<feature type="region of interest" description="Disordered" evidence="1">
    <location>
        <begin position="594"/>
        <end position="613"/>
    </location>
</feature>
<evidence type="ECO:0000313" key="2">
    <source>
        <dbReference type="EMBL" id="GAX84805.1"/>
    </source>
</evidence>
<feature type="region of interest" description="Disordered" evidence="1">
    <location>
        <begin position="1028"/>
        <end position="1053"/>
    </location>
</feature>
<feature type="compositionally biased region" description="Low complexity" evidence="1">
    <location>
        <begin position="1233"/>
        <end position="1243"/>
    </location>
</feature>
<dbReference type="OrthoDB" id="553266at2759"/>
<feature type="region of interest" description="Disordered" evidence="1">
    <location>
        <begin position="832"/>
        <end position="857"/>
    </location>
</feature>
<feature type="region of interest" description="Disordered" evidence="1">
    <location>
        <begin position="2146"/>
        <end position="2324"/>
    </location>
</feature>
<feature type="compositionally biased region" description="Low complexity" evidence="1">
    <location>
        <begin position="2217"/>
        <end position="2232"/>
    </location>
</feature>
<feature type="compositionally biased region" description="Gly residues" evidence="1">
    <location>
        <begin position="594"/>
        <end position="605"/>
    </location>
</feature>
<sequence length="2467" mass="260514">MDKQSFDWELLLSELISNEHEMNNFMESQASIFMTHGRPGTRDHVPTSLRSAGNNTSNSSPNHPVGPEKSTAGQQMRMTTESTVVKERSTVADERSTASKTTSTSYSSIHSPDMAAAKGVASSLDFRSDQFFKMMHQGLSPGKATLFPGSLNPCAHNLQPQPSREATLGLVPRSWSPGPASKAQIDSPGPASKAHISSPQTRTSLRAPRVPVASDGNHNRPAVLPPPPPGGMHGIWRPGGSGISTTPTTRSKSPTLGKLKRLNPTLNPQDALKENKSTPQRKNTLGANLADSNTRHNPMPSPGVRSQSQLGIMDNGSISHAFHPLAPFSSSPRHSVDLRGHQQTLRSTSGIHAQLNREPFSIAEESFRIVDGKKLLEDEHIHQSLFFSPQAYKDFAVQAPPPLTASFQLASVLPAVVGAAASPSLGTNTVNNHDVRGSQMLQPTSALGEDFPDSKGLASSLGTGKSNSLKVAQSVIEQSAGQLAMPQTEGGMTVIDAPQNNTSSRDHLKGSGTQQGKVLSSFQVTSLRLQAEAGRVKAPLSQRAFTSHETTCLEQPVMPNASHQNAHIEGHATGPSSNSKNDRLEATSVQLRQGGGTDLHLGGGSSVNTESFSQQALSNQLQASNKVSSPGEIQSDLLLQVVEKLRALGPQRLRTLRGYVDGYIDGRCSAESSASGAVRAALVKETLSYLLDDRSPSGSTSDLISFLPKLSTRDISVPALLYNPHSTTTARSISNDQQSTGFLHQLVHLGEAQILDQGESQNMTALLNPGAQPRAGLAVNVPQERKESVNKSEIHTLQEGGSMNEERKHGQLSVSEVSIVASSSTKTAHLIPSPVHADYDHHQDRGVSDQSASRDNGPSAVVIASAAALNEHGGSRAQQSGEALLTSAGGMLTRHKIDALILDEGSGFCADEILPSIMLKAASGRQGSTNDSMQSTSEKARPQVTTLKDLRLQLKQREHGAALQLDDPIILSCIDDVLVETRSIDTNADTMSQEDEGAEAGERAPRNIIHPHAHQLDEESETITLLDPSTPHSTHEHHDTTPSIFSCKETSGNTEGYKQEQHEEVAKMMVSEGGQQQQDRLHNDACSTVYVPGMVSINSNEGVMIGKWVSSTVSQDYGIPSASLHADADLLKEESPLQSLEISQSDLPHTAYQTLDPKERSAITSAGSLAAAGPASEATAVEAAGTELRNQGFHSLSPPDVPGNEVSSFNKLEEGGTLPMRNSSLLEEDEPGSRSSQGSLSSLSDLVMRTLTTTGSSTNSAGSGVGHNEPLLLQSGQQAAVVAAAESVKAVELGDLPPVRIDLAGLMFQDRSEDIAEDQSSPTIHRRSSLLEVVTNVIFGSREVDSVTQEASFPSNNDVLDIREPVSLATQEDIMAHNNQHEQLKMEGCTSVGLQTEVRNNTTTDIQQQRYPDIARVSLDSIVVASGQGLRVKTSFQSAGQVKELSVRRDLEAFSFPPSPSGPIPTAPSPSGPIPTAPSPSGPIPTAEHHNQTLSIPNTQQDLSVPSNQHVLTNPPQWAQPVLHRQGDVVSDSDAGADVRSSVRGNTHLRTQEEAVDLSTQEAEETGVLGVAMASQSARHVSARMEPAEVGTSTSLSTLLRGQQLSSDPYAFSAASPHSAPELAFFYASHATAPSTSAIPQQSVDSPSRFLLHSAEPSASVQKPSGRTFSNNPVEGISRPFESFMINDDDAVSPSIIISGSHGGPSASPPSSSSLTAPIVVSQLEAPSQPIMFATSGTEALIIKHADDTCSKVHPAVSSAEEGHHVDRNSKQTITSASDIVAAAAALREKALAVFSQDTNQISTEVQPQTEHEQQQQQQQCLTALKVDHLLSDSGECSLKDQPSGLVNVTNDLVRNHVAQQSGKKREQQQQQQQDLVLPDMHGVSGVTMQEGVTFAQAPAQLGLQNVLQAPVIATFGEAAIKEQDEAHIIPSSSAEGQHQPEVPVTPPAMVLDKQAKQHQAPMSEPALDTQGVIETPQEHLLGLVADASPPHVATTAATAAASKREAMRTIEPILAEVRTLKASLKSKMTADGGTEAVGGQNMELTRLAALLGELQAYRQLLVSEHGSQYSVAKQLGHLHEDLARWLRVVEEQMSKQRTKLTSAAVAAGSKQSLEVLEGKATLVHDSQSKQGGAASTSLPLVSASEPLRTSTDQQLASVASTAPPHGRDSAASAVMMERPSSSDSVAIVGSQVPALNPTLNPPGISSNHQRTSQEEPLSTGPSPSTSSFTKSVAAGVRSHVALQQQQQQQSLQSTLSREATSGTTTTPTVPGPSSVATIPLPGQRHQLQGPGSPHVLLGSGAKADAQQGSPLQPAADSSSSLVPPIAMAPGMSLLDLANQMNQRTLQQVQPSSNNPVDAQLNQTRAQYPTNVVSSGVSSSTMGPLMVGTVGTSPQESSVRNSFTVLTSLVVGGGGSVSGTSTAALPAPAGSQSTLTTSTVRPISAAAQGDKKDKKKKSGWAKLKAMF</sequence>